<dbReference type="Gene3D" id="3.40.50.300">
    <property type="entry name" value="P-loop containing nucleotide triphosphate hydrolases"/>
    <property type="match status" value="2"/>
</dbReference>
<dbReference type="Pfam" id="PF16124">
    <property type="entry name" value="RecQ_Zn_bind"/>
    <property type="match status" value="1"/>
</dbReference>
<keyword evidence="9 16" id="KW-0067">ATP-binding</keyword>
<dbReference type="SMART" id="SM00487">
    <property type="entry name" value="DEXDc"/>
    <property type="match status" value="1"/>
</dbReference>
<dbReference type="Gene3D" id="1.10.10.10">
    <property type="entry name" value="Winged helix-like DNA-binding domain superfamily/Winged helix DNA-binding domain"/>
    <property type="match status" value="1"/>
</dbReference>
<dbReference type="PROSITE" id="PS51192">
    <property type="entry name" value="HELICASE_ATP_BIND_1"/>
    <property type="match status" value="1"/>
</dbReference>
<comment type="cofactor">
    <cofactor evidence="1">
        <name>Zn(2+)</name>
        <dbReference type="ChEBI" id="CHEBI:29105"/>
    </cofactor>
</comment>
<evidence type="ECO:0000256" key="17">
    <source>
        <dbReference type="SAM" id="Coils"/>
    </source>
</evidence>
<dbReference type="GO" id="GO:0005737">
    <property type="term" value="C:cytoplasm"/>
    <property type="evidence" value="ECO:0007669"/>
    <property type="project" value="TreeGrafter"/>
</dbReference>
<dbReference type="SMART" id="SM00490">
    <property type="entry name" value="HELICc"/>
    <property type="match status" value="1"/>
</dbReference>
<dbReference type="Proteomes" id="UP000887540">
    <property type="component" value="Unplaced"/>
</dbReference>
<keyword evidence="17" id="KW-0175">Coiled coil</keyword>
<evidence type="ECO:0000256" key="3">
    <source>
        <dbReference type="ARBA" id="ARBA00005446"/>
    </source>
</evidence>
<dbReference type="Pfam" id="PF00271">
    <property type="entry name" value="Helicase_C"/>
    <property type="match status" value="1"/>
</dbReference>
<dbReference type="SUPFAM" id="SSF52540">
    <property type="entry name" value="P-loop containing nucleoside triphosphate hydrolases"/>
    <property type="match status" value="1"/>
</dbReference>
<evidence type="ECO:0000256" key="10">
    <source>
        <dbReference type="ARBA" id="ARBA00023125"/>
    </source>
</evidence>
<evidence type="ECO:0000256" key="12">
    <source>
        <dbReference type="ARBA" id="ARBA00023242"/>
    </source>
</evidence>
<comment type="subcellular location">
    <subcellularLocation>
        <location evidence="2 16">Nucleus</location>
    </subcellularLocation>
</comment>
<evidence type="ECO:0000256" key="14">
    <source>
        <dbReference type="ARBA" id="ARBA00037616"/>
    </source>
</evidence>
<evidence type="ECO:0000259" key="19">
    <source>
        <dbReference type="PROSITE" id="PS51194"/>
    </source>
</evidence>
<dbReference type="CDD" id="cd18015">
    <property type="entry name" value="DEXHc_RecQ1"/>
    <property type="match status" value="1"/>
</dbReference>
<evidence type="ECO:0000256" key="6">
    <source>
        <dbReference type="ARBA" id="ARBA00022801"/>
    </source>
</evidence>
<keyword evidence="5 16" id="KW-0547">Nucleotide-binding</keyword>
<dbReference type="InterPro" id="IPR032284">
    <property type="entry name" value="RecQ_Zn-bd"/>
</dbReference>
<dbReference type="GO" id="GO:0016787">
    <property type="term" value="F:hydrolase activity"/>
    <property type="evidence" value="ECO:0007669"/>
    <property type="project" value="UniProtKB-KW"/>
</dbReference>
<dbReference type="InterPro" id="IPR011545">
    <property type="entry name" value="DEAD/DEAH_box_helicase_dom"/>
</dbReference>
<evidence type="ECO:0000256" key="16">
    <source>
        <dbReference type="RuleBase" id="RU364117"/>
    </source>
</evidence>
<dbReference type="GO" id="GO:0046872">
    <property type="term" value="F:metal ion binding"/>
    <property type="evidence" value="ECO:0007669"/>
    <property type="project" value="UniProtKB-KW"/>
</dbReference>
<evidence type="ECO:0000256" key="8">
    <source>
        <dbReference type="ARBA" id="ARBA00022833"/>
    </source>
</evidence>
<keyword evidence="8" id="KW-0862">Zinc</keyword>
<feature type="coiled-coil region" evidence="17">
    <location>
        <begin position="10"/>
        <end position="58"/>
    </location>
</feature>
<dbReference type="GO" id="GO:0009378">
    <property type="term" value="F:four-way junction helicase activity"/>
    <property type="evidence" value="ECO:0007669"/>
    <property type="project" value="TreeGrafter"/>
</dbReference>
<evidence type="ECO:0000256" key="5">
    <source>
        <dbReference type="ARBA" id="ARBA00022741"/>
    </source>
</evidence>
<comment type="catalytic activity">
    <reaction evidence="15 16">
        <text>ATP + H2O = ADP + phosphate + H(+)</text>
        <dbReference type="Rhea" id="RHEA:13065"/>
        <dbReference type="ChEBI" id="CHEBI:15377"/>
        <dbReference type="ChEBI" id="CHEBI:15378"/>
        <dbReference type="ChEBI" id="CHEBI:30616"/>
        <dbReference type="ChEBI" id="CHEBI:43474"/>
        <dbReference type="ChEBI" id="CHEBI:456216"/>
    </reaction>
</comment>
<evidence type="ECO:0000259" key="18">
    <source>
        <dbReference type="PROSITE" id="PS51192"/>
    </source>
</evidence>
<proteinExistence type="inferred from homology"/>
<dbReference type="PANTHER" id="PTHR13710:SF105">
    <property type="entry name" value="ATP-DEPENDENT DNA HELICASE Q1"/>
    <property type="match status" value="1"/>
</dbReference>
<dbReference type="PANTHER" id="PTHR13710">
    <property type="entry name" value="DNA HELICASE RECQ FAMILY MEMBER"/>
    <property type="match status" value="1"/>
</dbReference>
<evidence type="ECO:0000256" key="11">
    <source>
        <dbReference type="ARBA" id="ARBA00023235"/>
    </source>
</evidence>
<evidence type="ECO:0000256" key="4">
    <source>
        <dbReference type="ARBA" id="ARBA00022723"/>
    </source>
</evidence>
<evidence type="ECO:0000256" key="7">
    <source>
        <dbReference type="ARBA" id="ARBA00022806"/>
    </source>
</evidence>
<keyword evidence="11" id="KW-0413">Isomerase</keyword>
<dbReference type="InterPro" id="IPR036388">
    <property type="entry name" value="WH-like_DNA-bd_sf"/>
</dbReference>
<dbReference type="PROSITE" id="PS51194">
    <property type="entry name" value="HELICASE_CTER"/>
    <property type="match status" value="1"/>
</dbReference>
<dbReference type="GO" id="GO:0043138">
    <property type="term" value="F:3'-5' DNA helicase activity"/>
    <property type="evidence" value="ECO:0007669"/>
    <property type="project" value="UniProtKB-EC"/>
</dbReference>
<comment type="similarity">
    <text evidence="3 16">Belongs to the helicase family. RecQ subfamily.</text>
</comment>
<evidence type="ECO:0000256" key="15">
    <source>
        <dbReference type="ARBA" id="ARBA00049360"/>
    </source>
</evidence>
<reference evidence="21" key="1">
    <citation type="submission" date="2022-11" db="UniProtKB">
        <authorList>
            <consortium name="WormBaseParasite"/>
        </authorList>
    </citation>
    <scope>IDENTIFICATION</scope>
</reference>
<comment type="catalytic activity">
    <reaction evidence="13 16">
        <text>Couples ATP hydrolysis with the unwinding of duplex DNA by translocating in the 3'-5' direction.</text>
        <dbReference type="EC" id="5.6.2.4"/>
    </reaction>
</comment>
<accession>A0A914C949</accession>
<dbReference type="InterPro" id="IPR004589">
    <property type="entry name" value="DNA_helicase_ATP-dep_RecQ"/>
</dbReference>
<dbReference type="InterPro" id="IPR014001">
    <property type="entry name" value="Helicase_ATP-bd"/>
</dbReference>
<evidence type="ECO:0000256" key="13">
    <source>
        <dbReference type="ARBA" id="ARBA00034617"/>
    </source>
</evidence>
<feature type="domain" description="Helicase C-terminal" evidence="19">
    <location>
        <begin position="295"/>
        <end position="446"/>
    </location>
</feature>
<dbReference type="InterPro" id="IPR001650">
    <property type="entry name" value="Helicase_C-like"/>
</dbReference>
<keyword evidence="10" id="KW-0238">DNA-binding</keyword>
<sequence>MEASGNNGHRSNLSNELVEINEQIEQVNAQIKSLQKKRSELIEKKNRLERRLDATTSDDHSKWELETYAWSQETRRILTEIFKLEDFRPMQRSVINVVMSKEDCLVIMSTGSGKSLCYQLPAVLSKGITLVVSPLISLIEDQLIQLKKLGIEAATLNQSTAKDEVTRIQNALTNPNSNLRLLYVTPEKLAKSKRIMNKLEKSTELKLLKLIAIDEVHCCSQWGHDFRPDYQFLNILKRQFKGVPILGLTATATANVLDDVKSILGIQGAITLRAGFNRSNLYYEVREKPPTNEAMLEDLTSLINDRFRDQSGIIYCFSRKECEDLTRDLRNRGVKAAFYHAYLESDQRTKVHEKWLFGKVNVIVATVAFGMGIDKPDVRYVIHHSIAKSMENYYQESGRAGRDGKPAFCILYYKIGDVFRQSTMVCSEKTGTANLYSMLSYTIRVNDCRRVCIAEHFDETWDSSWCNKMCDVCEKSQKFEFSEVDISEFFAEIKKIIIQQRTETDQGRITGGKLVELIGKKFKNTSRVYLEQVVANLILQGFLQEDFHFTPYSIISYIVLGARGKNTSGTEKCTMKVQKVKIGSSRTEQVEAPAKKKAKKVIEDDDIIIL</sequence>
<dbReference type="Pfam" id="PF00270">
    <property type="entry name" value="DEAD"/>
    <property type="match status" value="1"/>
</dbReference>
<dbReference type="GO" id="GO:0005524">
    <property type="term" value="F:ATP binding"/>
    <property type="evidence" value="ECO:0007669"/>
    <property type="project" value="UniProtKB-KW"/>
</dbReference>
<dbReference type="AlphaFoldDB" id="A0A914C949"/>
<evidence type="ECO:0000256" key="9">
    <source>
        <dbReference type="ARBA" id="ARBA00022840"/>
    </source>
</evidence>
<feature type="domain" description="Helicase ATP-binding" evidence="18">
    <location>
        <begin position="95"/>
        <end position="270"/>
    </location>
</feature>
<name>A0A914C949_9BILA</name>
<dbReference type="GO" id="GO:0005694">
    <property type="term" value="C:chromosome"/>
    <property type="evidence" value="ECO:0007669"/>
    <property type="project" value="TreeGrafter"/>
</dbReference>
<keyword evidence="20" id="KW-1185">Reference proteome</keyword>
<dbReference type="GO" id="GO:0005634">
    <property type="term" value="C:nucleus"/>
    <property type="evidence" value="ECO:0007669"/>
    <property type="project" value="UniProtKB-SubCell"/>
</dbReference>
<dbReference type="EC" id="5.6.2.4" evidence="16"/>
<evidence type="ECO:0000313" key="20">
    <source>
        <dbReference type="Proteomes" id="UP000887540"/>
    </source>
</evidence>
<evidence type="ECO:0000256" key="1">
    <source>
        <dbReference type="ARBA" id="ARBA00001947"/>
    </source>
</evidence>
<organism evidence="20 21">
    <name type="scientific">Acrobeloides nanus</name>
    <dbReference type="NCBI Taxonomy" id="290746"/>
    <lineage>
        <taxon>Eukaryota</taxon>
        <taxon>Metazoa</taxon>
        <taxon>Ecdysozoa</taxon>
        <taxon>Nematoda</taxon>
        <taxon>Chromadorea</taxon>
        <taxon>Rhabditida</taxon>
        <taxon>Tylenchina</taxon>
        <taxon>Cephalobomorpha</taxon>
        <taxon>Cephaloboidea</taxon>
        <taxon>Cephalobidae</taxon>
        <taxon>Acrobeloides</taxon>
    </lineage>
</organism>
<keyword evidence="4" id="KW-0479">Metal-binding</keyword>
<keyword evidence="6 16" id="KW-0378">Hydrolase</keyword>
<dbReference type="CDD" id="cd18794">
    <property type="entry name" value="SF2_C_RecQ"/>
    <property type="match status" value="1"/>
</dbReference>
<dbReference type="FunFam" id="3.40.50.300:FF:000596">
    <property type="entry name" value="ATP-dependent DNA helicase"/>
    <property type="match status" value="1"/>
</dbReference>
<evidence type="ECO:0000256" key="2">
    <source>
        <dbReference type="ARBA" id="ARBA00004123"/>
    </source>
</evidence>
<dbReference type="NCBIfam" id="TIGR00614">
    <property type="entry name" value="recQ_fam"/>
    <property type="match status" value="1"/>
</dbReference>
<dbReference type="InterPro" id="IPR027417">
    <property type="entry name" value="P-loop_NTPase"/>
</dbReference>
<dbReference type="GO" id="GO:0000724">
    <property type="term" value="P:double-strand break repair via homologous recombination"/>
    <property type="evidence" value="ECO:0007669"/>
    <property type="project" value="TreeGrafter"/>
</dbReference>
<dbReference type="WBParaSite" id="ACRNAN_Path_507.g1927.t1">
    <property type="protein sequence ID" value="ACRNAN_Path_507.g1927.t1"/>
    <property type="gene ID" value="ACRNAN_Path_507.g1927"/>
</dbReference>
<dbReference type="GO" id="GO:0003677">
    <property type="term" value="F:DNA binding"/>
    <property type="evidence" value="ECO:0007669"/>
    <property type="project" value="UniProtKB-KW"/>
</dbReference>
<evidence type="ECO:0000313" key="21">
    <source>
        <dbReference type="WBParaSite" id="ACRNAN_Path_507.g1927.t1"/>
    </source>
</evidence>
<comment type="function">
    <text evidence="14">DNA helicase that may play a role in the repair of DNA that is damaged by ultraviolet light or other mutagens. Exhibits a magnesium-dependent ATP-dependent DNA-helicase activity that unwinds single- and double-stranded DNA in a 3'-5' direction.</text>
</comment>
<keyword evidence="12 16" id="KW-0539">Nucleus</keyword>
<keyword evidence="7 16" id="KW-0347">Helicase</keyword>
<protein>
    <recommendedName>
        <fullName evidence="16">ATP-dependent DNA helicase</fullName>
        <ecNumber evidence="16">5.6.2.4</ecNumber>
    </recommendedName>
</protein>
<dbReference type="FunFam" id="3.40.50.300:FF:001544">
    <property type="entry name" value="ATP-dependent DNA helicase"/>
    <property type="match status" value="1"/>
</dbReference>